<reference evidence="2" key="1">
    <citation type="journal article" date="2020" name="Nature">
        <title>Giant virus diversity and host interactions through global metagenomics.</title>
        <authorList>
            <person name="Schulz F."/>
            <person name="Roux S."/>
            <person name="Paez-Espino D."/>
            <person name="Jungbluth S."/>
            <person name="Walsh D.A."/>
            <person name="Denef V.J."/>
            <person name="McMahon K.D."/>
            <person name="Konstantinidis K.T."/>
            <person name="Eloe-Fadrosh E.A."/>
            <person name="Kyrpides N.C."/>
            <person name="Woyke T."/>
        </authorList>
    </citation>
    <scope>NUCLEOTIDE SEQUENCE</scope>
    <source>
        <strain evidence="2">GVMAG-M-3300009151-35</strain>
    </source>
</reference>
<organism evidence="2">
    <name type="scientific">viral metagenome</name>
    <dbReference type="NCBI Taxonomy" id="1070528"/>
    <lineage>
        <taxon>unclassified sequences</taxon>
        <taxon>metagenomes</taxon>
        <taxon>organismal metagenomes</taxon>
    </lineage>
</organism>
<keyword evidence="1" id="KW-0472">Membrane</keyword>
<proteinExistence type="predicted"/>
<feature type="transmembrane region" description="Helical" evidence="1">
    <location>
        <begin position="6"/>
        <end position="38"/>
    </location>
</feature>
<dbReference type="EMBL" id="MN738902">
    <property type="protein sequence ID" value="QHT30540.1"/>
    <property type="molecule type" value="Genomic_DNA"/>
</dbReference>
<keyword evidence="1" id="KW-0812">Transmembrane</keyword>
<accession>A0A6C0EQG1</accession>
<name>A0A6C0EQG1_9ZZZZ</name>
<evidence type="ECO:0000256" key="1">
    <source>
        <dbReference type="SAM" id="Phobius"/>
    </source>
</evidence>
<dbReference type="AlphaFoldDB" id="A0A6C0EQG1"/>
<sequence>MDLYYIFLGLFLLVIGYYSLKYLFFILIGMIIAFYISYKYISPVFCSMNKLKLI</sequence>
<keyword evidence="1" id="KW-1133">Transmembrane helix</keyword>
<protein>
    <submittedName>
        <fullName evidence="2">Uncharacterized protein</fullName>
    </submittedName>
</protein>
<evidence type="ECO:0000313" key="2">
    <source>
        <dbReference type="EMBL" id="QHT30540.1"/>
    </source>
</evidence>